<gene>
    <name evidence="2" type="ORF">F9K24_19420</name>
</gene>
<dbReference type="Proteomes" id="UP000460298">
    <property type="component" value="Unassembled WGS sequence"/>
</dbReference>
<dbReference type="Pfam" id="PF07238">
    <property type="entry name" value="PilZ"/>
    <property type="match status" value="1"/>
</dbReference>
<sequence length="111" mass="12183">MDNRRQFPRIMVFNLGIAFQSEAGERFDVVNAADGGLCLKRHGAPKVAPGHPIAGRLSWPEKSIEKDVRGVICWSRSVDDGDMFYGVHADVSWLMDTLGDVAELEIGDGIP</sequence>
<name>A0A833GY33_9LEPT</name>
<dbReference type="EMBL" id="WBUI01000029">
    <property type="protein sequence ID" value="KAB2929563.1"/>
    <property type="molecule type" value="Genomic_DNA"/>
</dbReference>
<feature type="domain" description="PilZ" evidence="1">
    <location>
        <begin position="3"/>
        <end position="88"/>
    </location>
</feature>
<accession>A0A833GY33</accession>
<dbReference type="GO" id="GO:0035438">
    <property type="term" value="F:cyclic-di-GMP binding"/>
    <property type="evidence" value="ECO:0007669"/>
    <property type="project" value="InterPro"/>
</dbReference>
<evidence type="ECO:0000259" key="1">
    <source>
        <dbReference type="Pfam" id="PF07238"/>
    </source>
</evidence>
<proteinExistence type="predicted"/>
<dbReference type="SUPFAM" id="SSF141371">
    <property type="entry name" value="PilZ domain-like"/>
    <property type="match status" value="1"/>
</dbReference>
<reference evidence="2 3" key="1">
    <citation type="submission" date="2019-10" db="EMBL/GenBank/DDBJ databases">
        <title>Extracellular Electron Transfer in a Candidatus Methanoperedens spp. Enrichment Culture.</title>
        <authorList>
            <person name="Berger S."/>
            <person name="Rangel Shaw D."/>
            <person name="Berben T."/>
            <person name="In 'T Zandt M."/>
            <person name="Frank J."/>
            <person name="Reimann J."/>
            <person name="Jetten M.S.M."/>
            <person name="Welte C.U."/>
        </authorList>
    </citation>
    <scope>NUCLEOTIDE SEQUENCE [LARGE SCALE GENOMIC DNA]</scope>
    <source>
        <strain evidence="2">SB12</strain>
    </source>
</reference>
<dbReference type="InterPro" id="IPR009875">
    <property type="entry name" value="PilZ_domain"/>
</dbReference>
<comment type="caution">
    <text evidence="2">The sequence shown here is derived from an EMBL/GenBank/DDBJ whole genome shotgun (WGS) entry which is preliminary data.</text>
</comment>
<protein>
    <submittedName>
        <fullName evidence="2">PilZ domain-containing protein</fullName>
    </submittedName>
</protein>
<organism evidence="2 3">
    <name type="scientific">Leptonema illini</name>
    <dbReference type="NCBI Taxonomy" id="183"/>
    <lineage>
        <taxon>Bacteria</taxon>
        <taxon>Pseudomonadati</taxon>
        <taxon>Spirochaetota</taxon>
        <taxon>Spirochaetia</taxon>
        <taxon>Leptospirales</taxon>
        <taxon>Leptospiraceae</taxon>
        <taxon>Leptonema</taxon>
    </lineage>
</organism>
<evidence type="ECO:0000313" key="3">
    <source>
        <dbReference type="Proteomes" id="UP000460298"/>
    </source>
</evidence>
<dbReference type="AlphaFoldDB" id="A0A833GY33"/>
<evidence type="ECO:0000313" key="2">
    <source>
        <dbReference type="EMBL" id="KAB2929563.1"/>
    </source>
</evidence>